<dbReference type="InterPro" id="IPR050109">
    <property type="entry name" value="HTH-type_TetR-like_transc_reg"/>
</dbReference>
<sequence>MAASTNRRLVDAAMTLFAEQGFESTSVEDIAARAGVGRTTFFRRFPTKEDVVFPDHDGLLEKVGARLATGTAATARTALEEASGIVLAHYLAEGETARQRYRLTRTVAPLRHRELASVHRYFRLFSHHLRAWLGDAPEAALRAELTASSVITAHNHVLRSWLRGETEDPEAALSAALDLALTGLEPRRAALPGPVTVVVTTGTTDVDAVVGQVRRALLAPGSGPGHGVPETRERPAG</sequence>
<dbReference type="AlphaFoldDB" id="A0A7W4VSE5"/>
<dbReference type="Pfam" id="PF00440">
    <property type="entry name" value="TetR_N"/>
    <property type="match status" value="1"/>
</dbReference>
<dbReference type="Gene3D" id="1.10.10.60">
    <property type="entry name" value="Homeodomain-like"/>
    <property type="match status" value="1"/>
</dbReference>
<evidence type="ECO:0000313" key="7">
    <source>
        <dbReference type="EMBL" id="MBB3040926.1"/>
    </source>
</evidence>
<feature type="region of interest" description="Disordered" evidence="5">
    <location>
        <begin position="218"/>
        <end position="237"/>
    </location>
</feature>
<dbReference type="InterPro" id="IPR009057">
    <property type="entry name" value="Homeodomain-like_sf"/>
</dbReference>
<accession>A0A7W4VSE5</accession>
<dbReference type="RefSeq" id="WP_183590895.1">
    <property type="nucleotide sequence ID" value="NZ_JACHWR010000001.1"/>
</dbReference>
<comment type="caution">
    <text evidence="7">The sequence shown here is derived from an EMBL/GenBank/DDBJ whole genome shotgun (WGS) entry which is preliminary data.</text>
</comment>
<evidence type="ECO:0000313" key="8">
    <source>
        <dbReference type="Proteomes" id="UP000589626"/>
    </source>
</evidence>
<dbReference type="Proteomes" id="UP000589626">
    <property type="component" value="Unassembled WGS sequence"/>
</dbReference>
<dbReference type="InterPro" id="IPR001647">
    <property type="entry name" value="HTH_TetR"/>
</dbReference>
<dbReference type="PRINTS" id="PR00455">
    <property type="entry name" value="HTHTETR"/>
</dbReference>
<feature type="domain" description="HTH tetR-type" evidence="6">
    <location>
        <begin position="3"/>
        <end position="63"/>
    </location>
</feature>
<dbReference type="Gene3D" id="1.10.357.10">
    <property type="entry name" value="Tetracycline Repressor, domain 2"/>
    <property type="match status" value="1"/>
</dbReference>
<protein>
    <submittedName>
        <fullName evidence="7">AcrR family transcriptional regulator</fullName>
    </submittedName>
</protein>
<proteinExistence type="predicted"/>
<dbReference type="InterPro" id="IPR023772">
    <property type="entry name" value="DNA-bd_HTH_TetR-type_CS"/>
</dbReference>
<evidence type="ECO:0000256" key="2">
    <source>
        <dbReference type="ARBA" id="ARBA00023125"/>
    </source>
</evidence>
<gene>
    <name evidence="7" type="ORF">FHU40_000727</name>
</gene>
<evidence type="ECO:0000256" key="4">
    <source>
        <dbReference type="PROSITE-ProRule" id="PRU00335"/>
    </source>
</evidence>
<dbReference type="GO" id="GO:0000976">
    <property type="term" value="F:transcription cis-regulatory region binding"/>
    <property type="evidence" value="ECO:0007669"/>
    <property type="project" value="TreeGrafter"/>
</dbReference>
<keyword evidence="2 4" id="KW-0238">DNA-binding</keyword>
<evidence type="ECO:0000256" key="3">
    <source>
        <dbReference type="ARBA" id="ARBA00023163"/>
    </source>
</evidence>
<organism evidence="7 8">
    <name type="scientific">Nocardioides soli</name>
    <dbReference type="NCBI Taxonomy" id="1036020"/>
    <lineage>
        <taxon>Bacteria</taxon>
        <taxon>Bacillati</taxon>
        <taxon>Actinomycetota</taxon>
        <taxon>Actinomycetes</taxon>
        <taxon>Propionibacteriales</taxon>
        <taxon>Nocardioidaceae</taxon>
        <taxon>Nocardioides</taxon>
    </lineage>
</organism>
<dbReference type="SUPFAM" id="SSF46689">
    <property type="entry name" value="Homeodomain-like"/>
    <property type="match status" value="1"/>
</dbReference>
<dbReference type="PANTHER" id="PTHR30055">
    <property type="entry name" value="HTH-TYPE TRANSCRIPTIONAL REGULATOR RUTR"/>
    <property type="match status" value="1"/>
</dbReference>
<evidence type="ECO:0000259" key="6">
    <source>
        <dbReference type="PROSITE" id="PS50977"/>
    </source>
</evidence>
<keyword evidence="3" id="KW-0804">Transcription</keyword>
<dbReference type="PROSITE" id="PS01081">
    <property type="entry name" value="HTH_TETR_1"/>
    <property type="match status" value="1"/>
</dbReference>
<keyword evidence="8" id="KW-1185">Reference proteome</keyword>
<evidence type="ECO:0000256" key="5">
    <source>
        <dbReference type="SAM" id="MobiDB-lite"/>
    </source>
</evidence>
<dbReference type="EMBL" id="JACHWR010000001">
    <property type="protein sequence ID" value="MBB3040926.1"/>
    <property type="molecule type" value="Genomic_DNA"/>
</dbReference>
<reference evidence="7 8" key="1">
    <citation type="submission" date="2020-08" db="EMBL/GenBank/DDBJ databases">
        <title>Sequencing the genomes of 1000 actinobacteria strains.</title>
        <authorList>
            <person name="Klenk H.-P."/>
        </authorList>
    </citation>
    <scope>NUCLEOTIDE SEQUENCE [LARGE SCALE GENOMIC DNA]</scope>
    <source>
        <strain evidence="7 8">DSM 105498</strain>
    </source>
</reference>
<feature type="DNA-binding region" description="H-T-H motif" evidence="4">
    <location>
        <begin position="26"/>
        <end position="45"/>
    </location>
</feature>
<evidence type="ECO:0000256" key="1">
    <source>
        <dbReference type="ARBA" id="ARBA00023015"/>
    </source>
</evidence>
<dbReference type="GO" id="GO:0003700">
    <property type="term" value="F:DNA-binding transcription factor activity"/>
    <property type="evidence" value="ECO:0007669"/>
    <property type="project" value="TreeGrafter"/>
</dbReference>
<keyword evidence="1" id="KW-0805">Transcription regulation</keyword>
<dbReference type="PANTHER" id="PTHR30055:SF238">
    <property type="entry name" value="MYCOFACTOCIN BIOSYNTHESIS TRANSCRIPTIONAL REGULATOR MFTR-RELATED"/>
    <property type="match status" value="1"/>
</dbReference>
<dbReference type="PROSITE" id="PS50977">
    <property type="entry name" value="HTH_TETR_2"/>
    <property type="match status" value="1"/>
</dbReference>
<name>A0A7W4VSE5_9ACTN</name>